<dbReference type="Pfam" id="PF04117">
    <property type="entry name" value="Mpv17_PMP22"/>
    <property type="match status" value="1"/>
</dbReference>
<feature type="compositionally biased region" description="Pro residues" evidence="6">
    <location>
        <begin position="324"/>
        <end position="341"/>
    </location>
</feature>
<comment type="subcellular location">
    <subcellularLocation>
        <location evidence="1">Membrane</location>
        <topology evidence="1">Multi-pass membrane protein</topology>
    </subcellularLocation>
</comment>
<organism evidence="8 9">
    <name type="scientific">Cyclostephanos tholiformis</name>
    <dbReference type="NCBI Taxonomy" id="382380"/>
    <lineage>
        <taxon>Eukaryota</taxon>
        <taxon>Sar</taxon>
        <taxon>Stramenopiles</taxon>
        <taxon>Ochrophyta</taxon>
        <taxon>Bacillariophyta</taxon>
        <taxon>Coscinodiscophyceae</taxon>
        <taxon>Thalassiosirophycidae</taxon>
        <taxon>Stephanodiscales</taxon>
        <taxon>Stephanodiscaceae</taxon>
        <taxon>Cyclostephanos</taxon>
    </lineage>
</organism>
<feature type="region of interest" description="Disordered" evidence="6">
    <location>
        <begin position="415"/>
        <end position="444"/>
    </location>
</feature>
<keyword evidence="9" id="KW-1185">Reference proteome</keyword>
<name>A0ABD3SD66_9STRA</name>
<accession>A0ABD3SD66</accession>
<dbReference type="AlphaFoldDB" id="A0ABD3SD66"/>
<evidence type="ECO:0000256" key="7">
    <source>
        <dbReference type="SAM" id="Phobius"/>
    </source>
</evidence>
<evidence type="ECO:0000313" key="9">
    <source>
        <dbReference type="Proteomes" id="UP001530377"/>
    </source>
</evidence>
<feature type="non-terminal residue" evidence="8">
    <location>
        <position position="1"/>
    </location>
</feature>
<keyword evidence="4 7" id="KW-1133">Transmembrane helix</keyword>
<comment type="similarity">
    <text evidence="2">Belongs to the peroxisomal membrane protein PXMP2/4 family.</text>
</comment>
<sequence length="517" mass="54790">LLFRRDDNGRTLATRLFNAALLAASFGYALASVLNIDGGMTRGWSPGEITMRIPLDTWASYENSLSEKPVATKTIINIVIYLLGDWLSQTLFRGGGVLDFDASRTLRNGFVGMCFGPAVHEYYEFSDWILPVEGLTFGITNRAFKILMDQTIYLSVKCSIYIMAIAVLNGESVEDGADNVKNRLKPIMFTAWKFWPLVHCMSLASLASHLFILVVASTRGAEAASDDSLFPKSSKEAFSSLVIKAGGLSGDWTSALACTVNTDGSPSLVDEASCASDAKDANGNPCVWCDASAVVGTGLCVSDDVKEMAGQFWDQLCASSSSAGPPPSPPPTTPPVPPAPVPSHDDDIPDELRCSLDSNRDVISDEVKCSAQKDATGASCAWCNVPMIGGTCVTKSMKATIGFMCSGEKKLREDRGGNLRSVTTADDGHDDDDGGESGGGIGDWKQLDPSCLGDSDGGLVNDADACADRMDEKGESCVWCDAGNGVFGVCATSDQREYIGGYMNCESDAGVVAVSVE</sequence>
<evidence type="ECO:0000256" key="5">
    <source>
        <dbReference type="ARBA" id="ARBA00023136"/>
    </source>
</evidence>
<comment type="caution">
    <text evidence="8">The sequence shown here is derived from an EMBL/GenBank/DDBJ whole genome shotgun (WGS) entry which is preliminary data.</text>
</comment>
<reference evidence="8 9" key="1">
    <citation type="submission" date="2024-10" db="EMBL/GenBank/DDBJ databases">
        <title>Updated reference genomes for cyclostephanoid diatoms.</title>
        <authorList>
            <person name="Roberts W.R."/>
            <person name="Alverson A.J."/>
        </authorList>
    </citation>
    <scope>NUCLEOTIDE SEQUENCE [LARGE SCALE GENOMIC DNA]</scope>
    <source>
        <strain evidence="8 9">AJA228-03</strain>
    </source>
</reference>
<proteinExistence type="inferred from homology"/>
<evidence type="ECO:0000256" key="4">
    <source>
        <dbReference type="ARBA" id="ARBA00022989"/>
    </source>
</evidence>
<keyword evidence="5 7" id="KW-0472">Membrane</keyword>
<dbReference type="PANTHER" id="PTHR11266:SF121">
    <property type="entry name" value="OS09G0315000 PROTEIN"/>
    <property type="match status" value="1"/>
</dbReference>
<dbReference type="EMBL" id="JALLPB020000069">
    <property type="protein sequence ID" value="KAL3822325.1"/>
    <property type="molecule type" value="Genomic_DNA"/>
</dbReference>
<evidence type="ECO:0000256" key="3">
    <source>
        <dbReference type="ARBA" id="ARBA00022692"/>
    </source>
</evidence>
<evidence type="ECO:0000256" key="1">
    <source>
        <dbReference type="ARBA" id="ARBA00004141"/>
    </source>
</evidence>
<protein>
    <submittedName>
        <fullName evidence="8">Uncharacterized protein</fullName>
    </submittedName>
</protein>
<evidence type="ECO:0000256" key="6">
    <source>
        <dbReference type="SAM" id="MobiDB-lite"/>
    </source>
</evidence>
<evidence type="ECO:0000256" key="2">
    <source>
        <dbReference type="ARBA" id="ARBA00006824"/>
    </source>
</evidence>
<gene>
    <name evidence="8" type="ORF">ACHAXA_002640</name>
</gene>
<dbReference type="GO" id="GO:0016020">
    <property type="term" value="C:membrane"/>
    <property type="evidence" value="ECO:0007669"/>
    <property type="project" value="UniProtKB-SubCell"/>
</dbReference>
<dbReference type="Proteomes" id="UP001530377">
    <property type="component" value="Unassembled WGS sequence"/>
</dbReference>
<feature type="transmembrane region" description="Helical" evidence="7">
    <location>
        <begin position="12"/>
        <end position="34"/>
    </location>
</feature>
<evidence type="ECO:0000313" key="8">
    <source>
        <dbReference type="EMBL" id="KAL3822325.1"/>
    </source>
</evidence>
<dbReference type="InterPro" id="IPR007248">
    <property type="entry name" value="Mpv17_PMP22"/>
</dbReference>
<keyword evidence="3 7" id="KW-0812">Transmembrane</keyword>
<dbReference type="PANTHER" id="PTHR11266">
    <property type="entry name" value="PEROXISOMAL MEMBRANE PROTEIN 2, PXMP2 MPV17"/>
    <property type="match status" value="1"/>
</dbReference>
<feature type="region of interest" description="Disordered" evidence="6">
    <location>
        <begin position="319"/>
        <end position="351"/>
    </location>
</feature>